<dbReference type="Proteomes" id="UP000647172">
    <property type="component" value="Unassembled WGS sequence"/>
</dbReference>
<dbReference type="AlphaFoldDB" id="A0A919MK07"/>
<comment type="caution">
    <text evidence="2">The sequence shown here is derived from an EMBL/GenBank/DDBJ whole genome shotgun (WGS) entry which is preliminary data.</text>
</comment>
<reference evidence="2" key="1">
    <citation type="submission" date="2021-01" db="EMBL/GenBank/DDBJ databases">
        <title>Whole genome shotgun sequence of Actinoplanes nipponensis NBRC 14063.</title>
        <authorList>
            <person name="Komaki H."/>
            <person name="Tamura T."/>
        </authorList>
    </citation>
    <scope>NUCLEOTIDE SEQUENCE</scope>
    <source>
        <strain evidence="2">NBRC 14063</strain>
    </source>
</reference>
<feature type="transmembrane region" description="Helical" evidence="1">
    <location>
        <begin position="30"/>
        <end position="52"/>
    </location>
</feature>
<feature type="transmembrane region" description="Helical" evidence="1">
    <location>
        <begin position="92"/>
        <end position="110"/>
    </location>
</feature>
<feature type="transmembrane region" description="Helical" evidence="1">
    <location>
        <begin position="198"/>
        <end position="216"/>
    </location>
</feature>
<keyword evidence="1" id="KW-1133">Transmembrane helix</keyword>
<organism evidence="2 3">
    <name type="scientific">Actinoplanes nipponensis</name>
    <dbReference type="NCBI Taxonomy" id="135950"/>
    <lineage>
        <taxon>Bacteria</taxon>
        <taxon>Bacillati</taxon>
        <taxon>Actinomycetota</taxon>
        <taxon>Actinomycetes</taxon>
        <taxon>Micromonosporales</taxon>
        <taxon>Micromonosporaceae</taxon>
        <taxon>Actinoplanes</taxon>
    </lineage>
</organism>
<keyword evidence="3" id="KW-1185">Reference proteome</keyword>
<keyword evidence="1" id="KW-0812">Transmembrane</keyword>
<dbReference type="RefSeq" id="WP_344935820.1">
    <property type="nucleotide sequence ID" value="NZ_BAAAYJ010000089.1"/>
</dbReference>
<evidence type="ECO:0000313" key="2">
    <source>
        <dbReference type="EMBL" id="GIE47212.1"/>
    </source>
</evidence>
<proteinExistence type="predicted"/>
<gene>
    <name evidence="2" type="ORF">Ani05nite_07460</name>
</gene>
<feature type="transmembrane region" description="Helical" evidence="1">
    <location>
        <begin position="135"/>
        <end position="155"/>
    </location>
</feature>
<feature type="transmembrane region" description="Helical" evidence="1">
    <location>
        <begin position="394"/>
        <end position="419"/>
    </location>
</feature>
<feature type="transmembrane region" description="Helical" evidence="1">
    <location>
        <begin position="295"/>
        <end position="320"/>
    </location>
</feature>
<evidence type="ECO:0000313" key="3">
    <source>
        <dbReference type="Proteomes" id="UP000647172"/>
    </source>
</evidence>
<accession>A0A919MK07</accession>
<feature type="transmembrane region" description="Helical" evidence="1">
    <location>
        <begin position="354"/>
        <end position="373"/>
    </location>
</feature>
<evidence type="ECO:0000256" key="1">
    <source>
        <dbReference type="SAM" id="Phobius"/>
    </source>
</evidence>
<feature type="transmembrane region" description="Helical" evidence="1">
    <location>
        <begin position="509"/>
        <end position="528"/>
    </location>
</feature>
<keyword evidence="1" id="KW-0472">Membrane</keyword>
<dbReference type="EMBL" id="BOMQ01000008">
    <property type="protein sequence ID" value="GIE47212.1"/>
    <property type="molecule type" value="Genomic_DNA"/>
</dbReference>
<feature type="transmembrane region" description="Helical" evidence="1">
    <location>
        <begin position="431"/>
        <end position="455"/>
    </location>
</feature>
<protein>
    <submittedName>
        <fullName evidence="2">ABC transporter membrane-spanning protein</fullName>
    </submittedName>
</protein>
<name>A0A919MK07_9ACTN</name>
<feature type="transmembrane region" description="Helical" evidence="1">
    <location>
        <begin position="467"/>
        <end position="489"/>
    </location>
</feature>
<sequence>MSAGAGTADPRRPRLNTMAGIVWRTQRRTILVWVAALAAGMIGTAAAVAGLYDTPAEIHTYAEAVTSGSALAAINGAVEGIDSLGGVIQDEFGFLASFLLPLLGITLIAGSTRREEESGRLETILGGRIARHQPALAALTVATAAILATAVLFAAGLVLEGVPVSGAILYSAALGALAFVFAGFAALLAQLVLHARGVYTWSLIGLAAAYVLRGIGDTTGTGLVWLSPLGWAEKTAPFGDQRWWVLALPAVAGLVMGGAAVWLAARRDLGSALLRGGAGPAGATRVRRGPIGFAAWIHGPATAGWLSGGILLTAMMGALARPFLDAMAGNPALGRAMGVAAGRPLDGFVAATQLYLAVIAAGYVIQAIGALRTEEADGRLATRLAGTLSRNRWLAAHGAVIAAGLLLIVVGSSLVLALTTAWSVGNTDETGAIMAAGLAYLPAELVLAGLALALFGRWPRAFALTWAAYAAATFIALLGPGLDLARWVLDLAPTTHVGSPPVGTAQAGSLTALSLVAAVLIMAGFTAFHRRDTS</sequence>
<feature type="transmembrane region" description="Helical" evidence="1">
    <location>
        <begin position="167"/>
        <end position="191"/>
    </location>
</feature>
<feature type="transmembrane region" description="Helical" evidence="1">
    <location>
        <begin position="243"/>
        <end position="265"/>
    </location>
</feature>